<protein>
    <submittedName>
        <fullName evidence="9">Aspartate aminotransferase-like enzyme</fullName>
    </submittedName>
</protein>
<dbReference type="InterPro" id="IPR015421">
    <property type="entry name" value="PyrdxlP-dep_Trfase_major"/>
</dbReference>
<comment type="cofactor">
    <cofactor evidence="1 7">
        <name>pyridoxal 5'-phosphate</name>
        <dbReference type="ChEBI" id="CHEBI:597326"/>
    </cofactor>
</comment>
<dbReference type="PROSITE" id="PS00595">
    <property type="entry name" value="AA_TRANSFER_CLASS_5"/>
    <property type="match status" value="1"/>
</dbReference>
<keyword evidence="3" id="KW-0032">Aminotransferase</keyword>
<evidence type="ECO:0000259" key="8">
    <source>
        <dbReference type="Pfam" id="PF00266"/>
    </source>
</evidence>
<dbReference type="EMBL" id="JAGGLJ010000001">
    <property type="protein sequence ID" value="MBP2024599.1"/>
    <property type="molecule type" value="Genomic_DNA"/>
</dbReference>
<evidence type="ECO:0000313" key="9">
    <source>
        <dbReference type="EMBL" id="MBP2024599.1"/>
    </source>
</evidence>
<dbReference type="InterPro" id="IPR000192">
    <property type="entry name" value="Aminotrans_V_dom"/>
</dbReference>
<dbReference type="Gene3D" id="3.90.1150.10">
    <property type="entry name" value="Aspartate Aminotransferase, domain 1"/>
    <property type="match status" value="1"/>
</dbReference>
<keyword evidence="4" id="KW-0808">Transferase</keyword>
<gene>
    <name evidence="9" type="ORF">J2Z71_000114</name>
</gene>
<evidence type="ECO:0000256" key="5">
    <source>
        <dbReference type="ARBA" id="ARBA00022898"/>
    </source>
</evidence>
<dbReference type="InterPro" id="IPR015424">
    <property type="entry name" value="PyrdxlP-dep_Trfase"/>
</dbReference>
<evidence type="ECO:0000256" key="1">
    <source>
        <dbReference type="ARBA" id="ARBA00001933"/>
    </source>
</evidence>
<dbReference type="SUPFAM" id="SSF53383">
    <property type="entry name" value="PLP-dependent transferases"/>
    <property type="match status" value="1"/>
</dbReference>
<dbReference type="PIRSF" id="PIRSF000524">
    <property type="entry name" value="SPT"/>
    <property type="match status" value="1"/>
</dbReference>
<evidence type="ECO:0000256" key="6">
    <source>
        <dbReference type="RuleBase" id="RU004075"/>
    </source>
</evidence>
<keyword evidence="5" id="KW-0663">Pyridoxal phosphate</keyword>
<dbReference type="InterPro" id="IPR020578">
    <property type="entry name" value="Aminotrans_V_PyrdxlP_BS"/>
</dbReference>
<evidence type="ECO:0000256" key="7">
    <source>
        <dbReference type="RuleBase" id="RU004504"/>
    </source>
</evidence>
<dbReference type="PANTHER" id="PTHR21152:SF24">
    <property type="entry name" value="ALANINE--GLYOXYLATE AMINOTRANSFERASE 1"/>
    <property type="match status" value="1"/>
</dbReference>
<evidence type="ECO:0000256" key="2">
    <source>
        <dbReference type="ARBA" id="ARBA00009236"/>
    </source>
</evidence>
<dbReference type="InterPro" id="IPR024169">
    <property type="entry name" value="SP_NH2Trfase/AEP_transaminase"/>
</dbReference>
<dbReference type="Pfam" id="PF00266">
    <property type="entry name" value="Aminotran_5"/>
    <property type="match status" value="1"/>
</dbReference>
<name>A0ABS4KA07_9FIRM</name>
<evidence type="ECO:0000256" key="3">
    <source>
        <dbReference type="ARBA" id="ARBA00022576"/>
    </source>
</evidence>
<reference evidence="9 10" key="1">
    <citation type="submission" date="2021-03" db="EMBL/GenBank/DDBJ databases">
        <title>Genomic Encyclopedia of Type Strains, Phase IV (KMG-IV): sequencing the most valuable type-strain genomes for metagenomic binning, comparative biology and taxonomic classification.</title>
        <authorList>
            <person name="Goeker M."/>
        </authorList>
    </citation>
    <scope>NUCLEOTIDE SEQUENCE [LARGE SCALE GENOMIC DNA]</scope>
    <source>
        <strain evidence="9 10">DSM 27563</strain>
    </source>
</reference>
<dbReference type="InterPro" id="IPR015422">
    <property type="entry name" value="PyrdxlP-dep_Trfase_small"/>
</dbReference>
<dbReference type="Gene3D" id="3.40.640.10">
    <property type="entry name" value="Type I PLP-dependent aspartate aminotransferase-like (Major domain)"/>
    <property type="match status" value="1"/>
</dbReference>
<dbReference type="Proteomes" id="UP001519306">
    <property type="component" value="Unassembled WGS sequence"/>
</dbReference>
<evidence type="ECO:0000313" key="10">
    <source>
        <dbReference type="Proteomes" id="UP001519306"/>
    </source>
</evidence>
<dbReference type="PANTHER" id="PTHR21152">
    <property type="entry name" value="AMINOTRANSFERASE CLASS V"/>
    <property type="match status" value="1"/>
</dbReference>
<organism evidence="9 10">
    <name type="scientific">Peptoniphilus stercorisuis</name>
    <dbReference type="NCBI Taxonomy" id="1436965"/>
    <lineage>
        <taxon>Bacteria</taxon>
        <taxon>Bacillati</taxon>
        <taxon>Bacillota</taxon>
        <taxon>Tissierellia</taxon>
        <taxon>Tissierellales</taxon>
        <taxon>Peptoniphilaceae</taxon>
        <taxon>Peptoniphilus</taxon>
    </lineage>
</organism>
<feature type="domain" description="Aminotransferase class V" evidence="8">
    <location>
        <begin position="27"/>
        <end position="318"/>
    </location>
</feature>
<keyword evidence="10" id="KW-1185">Reference proteome</keyword>
<comment type="similarity">
    <text evidence="2 6">Belongs to the class-V pyridoxal-phosphate-dependent aminotransferase family.</text>
</comment>
<dbReference type="RefSeq" id="WP_210059902.1">
    <property type="nucleotide sequence ID" value="NZ_JAGGLJ010000001.1"/>
</dbReference>
<comment type="caution">
    <text evidence="9">The sequence shown here is derived from an EMBL/GenBank/DDBJ whole genome shotgun (WGS) entry which is preliminary data.</text>
</comment>
<sequence>MKLLCPGPTSVNEEVIKAMANCKTNPDLDPEYKIFHRNMEKKISKLLNTKATSFIMLGEGILGLEASIVSLMEKGERVLVIYNGFFGEGFADYVRFYGGEAVKYEDDFRHGINLEKLENFLEKDHDFKIATMVHCETPSGLTNDIEAICTLLKKYNILTIVDSVSAMGGEKINFDSSNVDCLLGGSQKCISAPAGLTLVTLSESAKEKIENRKEEIPSYYMNFKNHYDCSFAPFPYTMNENLVYALDKALDITLESDFANLHEKYASSTREVFTKAGFELYPKDSFSNTVTAVLVPEEHNSSEIELALQKKGIIIGKGVGPLKENIIRIGHMGQNINYENFEELYSSLDEVFEELNIKTNESLLELFKKTNVK</sequence>
<evidence type="ECO:0000256" key="4">
    <source>
        <dbReference type="ARBA" id="ARBA00022679"/>
    </source>
</evidence>
<accession>A0ABS4KA07</accession>
<proteinExistence type="inferred from homology"/>